<name>A0ABQ9FJJ1_TEGGR</name>
<accession>A0ABQ9FJJ1</accession>
<dbReference type="Proteomes" id="UP001217089">
    <property type="component" value="Unassembled WGS sequence"/>
</dbReference>
<dbReference type="EMBL" id="JARBDR010000337">
    <property type="protein sequence ID" value="KAJ8315855.1"/>
    <property type="molecule type" value="Genomic_DNA"/>
</dbReference>
<reference evidence="2 3" key="1">
    <citation type="submission" date="2022-12" db="EMBL/GenBank/DDBJ databases">
        <title>Chromosome-level genome of Tegillarca granosa.</title>
        <authorList>
            <person name="Kim J."/>
        </authorList>
    </citation>
    <scope>NUCLEOTIDE SEQUENCE [LARGE SCALE GENOMIC DNA]</scope>
    <source>
        <strain evidence="2">Teg-2019</strain>
        <tissue evidence="2">Adductor muscle</tissue>
    </source>
</reference>
<dbReference type="PANTHER" id="PTHR16166:SF141">
    <property type="entry name" value="INTERMEMBRANE LIPID TRANSFER PROTEIN VPS13D"/>
    <property type="match status" value="1"/>
</dbReference>
<comment type="caution">
    <text evidence="2">The sequence shown here is derived from an EMBL/GenBank/DDBJ whole genome shotgun (WGS) entry which is preliminary data.</text>
</comment>
<gene>
    <name evidence="2" type="ORF">KUTeg_008005</name>
</gene>
<proteinExistence type="predicted"/>
<evidence type="ECO:0000313" key="3">
    <source>
        <dbReference type="Proteomes" id="UP001217089"/>
    </source>
</evidence>
<evidence type="ECO:0000313" key="2">
    <source>
        <dbReference type="EMBL" id="KAJ8315855.1"/>
    </source>
</evidence>
<dbReference type="PANTHER" id="PTHR16166">
    <property type="entry name" value="VACUOLAR PROTEIN SORTING-ASSOCIATED PROTEIN VPS13"/>
    <property type="match status" value="1"/>
</dbReference>
<feature type="region of interest" description="Disordered" evidence="1">
    <location>
        <begin position="101"/>
        <end position="137"/>
    </location>
</feature>
<protein>
    <submittedName>
        <fullName evidence="2">Uncharacterized protein</fullName>
    </submittedName>
</protein>
<sequence>MDIVTGSLSDGFGTFIDSKHNEKREQIRNVGQGGGAGKQIMAGVKGFGHGIFGGLTSLVTQPYEGMKEEGGIGFVTGLIKGAVGTVAKPVSGVLDLASGAANAVRDTSRSSSKSDPPVVRPPRCCHGPGGLLPTYSSKNAHAQKELYKLNRNKYDEL</sequence>
<evidence type="ECO:0000256" key="1">
    <source>
        <dbReference type="SAM" id="MobiDB-lite"/>
    </source>
</evidence>
<dbReference type="InterPro" id="IPR026847">
    <property type="entry name" value="VPS13"/>
</dbReference>
<keyword evidence="3" id="KW-1185">Reference proteome</keyword>
<organism evidence="2 3">
    <name type="scientific">Tegillarca granosa</name>
    <name type="common">Malaysian cockle</name>
    <name type="synonym">Anadara granosa</name>
    <dbReference type="NCBI Taxonomy" id="220873"/>
    <lineage>
        <taxon>Eukaryota</taxon>
        <taxon>Metazoa</taxon>
        <taxon>Spiralia</taxon>
        <taxon>Lophotrochozoa</taxon>
        <taxon>Mollusca</taxon>
        <taxon>Bivalvia</taxon>
        <taxon>Autobranchia</taxon>
        <taxon>Pteriomorphia</taxon>
        <taxon>Arcoida</taxon>
        <taxon>Arcoidea</taxon>
        <taxon>Arcidae</taxon>
        <taxon>Tegillarca</taxon>
    </lineage>
</organism>